<keyword evidence="5" id="KW-1185">Reference proteome</keyword>
<evidence type="ECO:0000256" key="1">
    <source>
        <dbReference type="ARBA" id="ARBA00022737"/>
    </source>
</evidence>
<organism evidence="4 5">
    <name type="scientific">Paramecium pentaurelia</name>
    <dbReference type="NCBI Taxonomy" id="43138"/>
    <lineage>
        <taxon>Eukaryota</taxon>
        <taxon>Sar</taxon>
        <taxon>Alveolata</taxon>
        <taxon>Ciliophora</taxon>
        <taxon>Intramacronucleata</taxon>
        <taxon>Oligohymenophorea</taxon>
        <taxon>Peniculida</taxon>
        <taxon>Parameciidae</taxon>
        <taxon>Paramecium</taxon>
    </lineage>
</organism>
<evidence type="ECO:0008006" key="6">
    <source>
        <dbReference type="Google" id="ProtNLM"/>
    </source>
</evidence>
<dbReference type="OrthoDB" id="291218at2759"/>
<dbReference type="PANTHER" id="PTHR45641">
    <property type="entry name" value="TETRATRICOPEPTIDE REPEAT PROTEIN (AFU_ORTHOLOGUE AFUA_6G03870)"/>
    <property type="match status" value="1"/>
</dbReference>
<dbReference type="PROSITE" id="PS50005">
    <property type="entry name" value="TPR"/>
    <property type="match status" value="1"/>
</dbReference>
<name>A0A8S1XHP0_9CILI</name>
<accession>A0A8S1XHP0</accession>
<keyword evidence="1" id="KW-0677">Repeat</keyword>
<gene>
    <name evidence="4" type="ORF">PPENT_87.1.T1240068</name>
</gene>
<keyword evidence="2 3" id="KW-0802">TPR repeat</keyword>
<feature type="repeat" description="TPR" evidence="3">
    <location>
        <begin position="316"/>
        <end position="349"/>
    </location>
</feature>
<dbReference type="Pfam" id="PF13181">
    <property type="entry name" value="TPR_8"/>
    <property type="match status" value="1"/>
</dbReference>
<evidence type="ECO:0000313" key="4">
    <source>
        <dbReference type="EMBL" id="CAD8200334.1"/>
    </source>
</evidence>
<comment type="caution">
    <text evidence="4">The sequence shown here is derived from an EMBL/GenBank/DDBJ whole genome shotgun (WGS) entry which is preliminary data.</text>
</comment>
<proteinExistence type="predicted"/>
<evidence type="ECO:0000256" key="3">
    <source>
        <dbReference type="PROSITE-ProRule" id="PRU00339"/>
    </source>
</evidence>
<sequence length="452" mass="52578">MSTGYERIDQETLRRDDQLNGLLQRIREDVMKGYIVEVKTRANTYNQLDNNSKQSSRLSSMSNSIVKQPMIQQNNQVKDLNEIAVVSQRDQQQMSNLSKTFIASPPKVRSEIVKPVVLNYEFSPDQTQNSIPQKEELQTPKTISQQLDDIEKNADTGDFQNYIKILKSITNQLQNSMIENDHDCNHMLNQAIQTVRTMCLLTRFYKQVGDFKNAIKQLKTIQKQFKILEPNLEGKILIELGKLHFLNQAYQNAQSTFYEALQYYEKLQWKSEITYILLLMAKLHSWTKNFDLSKKLIYGAIAILKEFVPDDHEFIAEAYVSLGECNYIQKNTDEAIEFLMKAVNIKYKIYKDYKHLKFVEVFNLLGLTYGLVPDIQQSLNYFIQALQCFQKNCVQRAQILNNIAVIYQSQGDVDKASKCHFRAKEIYSTFLPSQHNQMQRLILNQTCISPPI</sequence>
<dbReference type="SMART" id="SM00028">
    <property type="entry name" value="TPR"/>
    <property type="match status" value="5"/>
</dbReference>
<dbReference type="Proteomes" id="UP000689195">
    <property type="component" value="Unassembled WGS sequence"/>
</dbReference>
<reference evidence="4" key="1">
    <citation type="submission" date="2021-01" db="EMBL/GenBank/DDBJ databases">
        <authorList>
            <consortium name="Genoscope - CEA"/>
            <person name="William W."/>
        </authorList>
    </citation>
    <scope>NUCLEOTIDE SEQUENCE</scope>
</reference>
<protein>
    <recommendedName>
        <fullName evidence="6">Tetratricopeptide repeat protein</fullName>
    </recommendedName>
</protein>
<dbReference type="AlphaFoldDB" id="A0A8S1XHP0"/>
<dbReference type="PANTHER" id="PTHR45641:SF19">
    <property type="entry name" value="NEPHROCYSTIN-3"/>
    <property type="match status" value="1"/>
</dbReference>
<dbReference type="Pfam" id="PF13424">
    <property type="entry name" value="TPR_12"/>
    <property type="match status" value="1"/>
</dbReference>
<evidence type="ECO:0000313" key="5">
    <source>
        <dbReference type="Proteomes" id="UP000689195"/>
    </source>
</evidence>
<dbReference type="EMBL" id="CAJJDO010000124">
    <property type="protein sequence ID" value="CAD8200334.1"/>
    <property type="molecule type" value="Genomic_DNA"/>
</dbReference>
<evidence type="ECO:0000256" key="2">
    <source>
        <dbReference type="ARBA" id="ARBA00022803"/>
    </source>
</evidence>
<dbReference type="InterPro" id="IPR019734">
    <property type="entry name" value="TPR_rpt"/>
</dbReference>